<dbReference type="InterPro" id="IPR003836">
    <property type="entry name" value="Glucokinase"/>
</dbReference>
<keyword evidence="3" id="KW-0547">Nucleotide-binding</keyword>
<dbReference type="NCBIfam" id="TIGR00749">
    <property type="entry name" value="glk"/>
    <property type="match status" value="1"/>
</dbReference>
<evidence type="ECO:0000256" key="3">
    <source>
        <dbReference type="HAMAP-Rule" id="MF_00524"/>
    </source>
</evidence>
<dbReference type="PANTHER" id="PTHR47690:SF1">
    <property type="entry name" value="GLUCOKINASE"/>
    <property type="match status" value="1"/>
</dbReference>
<keyword evidence="1 3" id="KW-0808">Transferase</keyword>
<comment type="catalytic activity">
    <reaction evidence="3">
        <text>D-glucose + ATP = D-glucose 6-phosphate + ADP + H(+)</text>
        <dbReference type="Rhea" id="RHEA:17825"/>
        <dbReference type="ChEBI" id="CHEBI:4167"/>
        <dbReference type="ChEBI" id="CHEBI:15378"/>
        <dbReference type="ChEBI" id="CHEBI:30616"/>
        <dbReference type="ChEBI" id="CHEBI:61548"/>
        <dbReference type="ChEBI" id="CHEBI:456216"/>
        <dbReference type="EC" id="2.7.1.2"/>
    </reaction>
</comment>
<gene>
    <name evidence="3" type="primary">glk</name>
    <name evidence="5" type="ORF">Aam_149_009</name>
</gene>
<dbReference type="PANTHER" id="PTHR47690">
    <property type="entry name" value="GLUCOKINASE"/>
    <property type="match status" value="1"/>
</dbReference>
<name>A0A0D6PLE9_9PROT</name>
<dbReference type="GO" id="GO:0005536">
    <property type="term" value="F:D-glucose binding"/>
    <property type="evidence" value="ECO:0007669"/>
    <property type="project" value="InterPro"/>
</dbReference>
<dbReference type="OrthoDB" id="9800595at2"/>
<dbReference type="CDD" id="cd24008">
    <property type="entry name" value="ASKHA_NBD_GLK"/>
    <property type="match status" value="1"/>
</dbReference>
<keyword evidence="3" id="KW-0067">ATP-binding</keyword>
<dbReference type="GO" id="GO:0005524">
    <property type="term" value="F:ATP binding"/>
    <property type="evidence" value="ECO:0007669"/>
    <property type="project" value="UniProtKB-UniRule"/>
</dbReference>
<dbReference type="Proteomes" id="UP000032668">
    <property type="component" value="Unassembled WGS sequence"/>
</dbReference>
<organism evidence="5 6">
    <name type="scientific">Acidocella aminolytica 101 = DSM 11237</name>
    <dbReference type="NCBI Taxonomy" id="1120923"/>
    <lineage>
        <taxon>Bacteria</taxon>
        <taxon>Pseudomonadati</taxon>
        <taxon>Pseudomonadota</taxon>
        <taxon>Alphaproteobacteria</taxon>
        <taxon>Acetobacterales</taxon>
        <taxon>Acidocellaceae</taxon>
        <taxon>Acidocella</taxon>
    </lineage>
</organism>
<dbReference type="Gene3D" id="3.40.367.20">
    <property type="match status" value="1"/>
</dbReference>
<feature type="binding site" evidence="3">
    <location>
        <begin position="10"/>
        <end position="15"/>
    </location>
    <ligand>
        <name>ATP</name>
        <dbReference type="ChEBI" id="CHEBI:30616"/>
    </ligand>
</feature>
<dbReference type="GO" id="GO:0004340">
    <property type="term" value="F:glucokinase activity"/>
    <property type="evidence" value="ECO:0007669"/>
    <property type="project" value="UniProtKB-UniRule"/>
</dbReference>
<proteinExistence type="inferred from homology"/>
<dbReference type="RefSeq" id="WP_048880443.1">
    <property type="nucleotide sequence ID" value="NZ_BANC01000146.1"/>
</dbReference>
<dbReference type="EC" id="2.7.1.2" evidence="3"/>
<accession>A0A0D6PLE9</accession>
<keyword evidence="3" id="KW-0963">Cytoplasm</keyword>
<comment type="similarity">
    <text evidence="3 4">Belongs to the bacterial glucokinase family.</text>
</comment>
<dbReference type="STRING" id="1120923.SAMN02746095_03506"/>
<dbReference type="EMBL" id="BANC01000146">
    <property type="protein sequence ID" value="GAN82058.1"/>
    <property type="molecule type" value="Genomic_DNA"/>
</dbReference>
<dbReference type="SUPFAM" id="SSF53067">
    <property type="entry name" value="Actin-like ATPase domain"/>
    <property type="match status" value="1"/>
</dbReference>
<sequence length="325" mass="34235">MCKKHEIVIGDIGGTNARFCLARLDASGVITLGQQVNIKVHDYLTFADAFRAYRTQIGPRLPKQAAIAIASPIKGTTIKLTNNAWIIDQAALKQELALEAITFVNDFGAVGHSLAQLAPQDYSHLAGPEQPLPDNGVITVLGPGTGLGVAHVLRTDGRAYVMESEGGHISFAPTDAFEDALLARTRRKFGRVSAERLIAGPGILEIYALLAAQAGQSEIFQNDTELWQAGLSKTDPLAAAAIHRFCLLFGSVAGDLALAHGAQAVVVAGGIVPRLVEHLAMDGFSERFTAKGRFTTLLNAIPVKLIVHPDPGLLGAAIVGSATIG</sequence>
<evidence type="ECO:0000256" key="1">
    <source>
        <dbReference type="ARBA" id="ARBA00022679"/>
    </source>
</evidence>
<evidence type="ECO:0000256" key="2">
    <source>
        <dbReference type="ARBA" id="ARBA00022777"/>
    </source>
</evidence>
<dbReference type="InterPro" id="IPR050201">
    <property type="entry name" value="Bacterial_glucokinase"/>
</dbReference>
<dbReference type="GO" id="GO:0005829">
    <property type="term" value="C:cytosol"/>
    <property type="evidence" value="ECO:0007669"/>
    <property type="project" value="TreeGrafter"/>
</dbReference>
<dbReference type="Pfam" id="PF02685">
    <property type="entry name" value="Glucokinase"/>
    <property type="match status" value="1"/>
</dbReference>
<comment type="caution">
    <text evidence="5">The sequence shown here is derived from an EMBL/GenBank/DDBJ whole genome shotgun (WGS) entry which is preliminary data.</text>
</comment>
<dbReference type="Gene3D" id="3.30.420.40">
    <property type="match status" value="1"/>
</dbReference>
<reference evidence="5 6" key="1">
    <citation type="submission" date="2012-11" db="EMBL/GenBank/DDBJ databases">
        <title>Whole genome sequence of Acidocella aminolytica 101 = DSM 11237.</title>
        <authorList>
            <person name="Azuma Y."/>
            <person name="Higashiura N."/>
            <person name="Hirakawa H."/>
            <person name="Matsushita K."/>
        </authorList>
    </citation>
    <scope>NUCLEOTIDE SEQUENCE [LARGE SCALE GENOMIC DNA]</scope>
    <source>
        <strain evidence="6">101 / DSM 11237</strain>
    </source>
</reference>
<dbReference type="GO" id="GO:0006096">
    <property type="term" value="P:glycolytic process"/>
    <property type="evidence" value="ECO:0007669"/>
    <property type="project" value="UniProtKB-UniRule"/>
</dbReference>
<keyword evidence="2 3" id="KW-0418">Kinase</keyword>
<evidence type="ECO:0000313" key="6">
    <source>
        <dbReference type="Proteomes" id="UP000032668"/>
    </source>
</evidence>
<dbReference type="HAMAP" id="MF_00524">
    <property type="entry name" value="Glucokinase"/>
    <property type="match status" value="1"/>
</dbReference>
<dbReference type="InterPro" id="IPR043129">
    <property type="entry name" value="ATPase_NBD"/>
</dbReference>
<protein>
    <recommendedName>
        <fullName evidence="3">Glucokinase</fullName>
        <ecNumber evidence="3">2.7.1.2</ecNumber>
    </recommendedName>
    <alternativeName>
        <fullName evidence="3">Glucose kinase</fullName>
    </alternativeName>
</protein>
<dbReference type="AlphaFoldDB" id="A0A0D6PLE9"/>
<evidence type="ECO:0000256" key="4">
    <source>
        <dbReference type="RuleBase" id="RU004046"/>
    </source>
</evidence>
<comment type="subcellular location">
    <subcellularLocation>
        <location evidence="3">Cytoplasm</location>
    </subcellularLocation>
</comment>
<keyword evidence="6" id="KW-1185">Reference proteome</keyword>
<evidence type="ECO:0000313" key="5">
    <source>
        <dbReference type="EMBL" id="GAN82058.1"/>
    </source>
</evidence>
<keyword evidence="3" id="KW-0324">Glycolysis</keyword>